<proteinExistence type="predicted"/>
<dbReference type="Proteomes" id="UP000676565">
    <property type="component" value="Unassembled WGS sequence"/>
</dbReference>
<dbReference type="InterPro" id="IPR013762">
    <property type="entry name" value="Integrase-like_cat_sf"/>
</dbReference>
<name>A0ABS5C1M7_9BACT</name>
<organism evidence="3 4">
    <name type="scientific">Gemmata palustris</name>
    <dbReference type="NCBI Taxonomy" id="2822762"/>
    <lineage>
        <taxon>Bacteria</taxon>
        <taxon>Pseudomonadati</taxon>
        <taxon>Planctomycetota</taxon>
        <taxon>Planctomycetia</taxon>
        <taxon>Gemmatales</taxon>
        <taxon>Gemmataceae</taxon>
        <taxon>Gemmata</taxon>
    </lineage>
</organism>
<dbReference type="SUPFAM" id="SSF56349">
    <property type="entry name" value="DNA breaking-rejoining enzymes"/>
    <property type="match status" value="1"/>
</dbReference>
<dbReference type="Pfam" id="PF00589">
    <property type="entry name" value="Phage_integrase"/>
    <property type="match status" value="1"/>
</dbReference>
<keyword evidence="4" id="KW-1185">Reference proteome</keyword>
<evidence type="ECO:0000313" key="3">
    <source>
        <dbReference type="EMBL" id="MBP3959876.1"/>
    </source>
</evidence>
<dbReference type="EMBL" id="JAGKQQ010000001">
    <property type="protein sequence ID" value="MBP3959876.1"/>
    <property type="molecule type" value="Genomic_DNA"/>
</dbReference>
<evidence type="ECO:0000313" key="4">
    <source>
        <dbReference type="Proteomes" id="UP000676565"/>
    </source>
</evidence>
<accession>A0ABS5C1M7</accession>
<reference evidence="3 4" key="1">
    <citation type="submission" date="2021-04" db="EMBL/GenBank/DDBJ databases">
        <authorList>
            <person name="Ivanova A."/>
        </authorList>
    </citation>
    <scope>NUCLEOTIDE SEQUENCE [LARGE SCALE GENOMIC DNA]</scope>
    <source>
        <strain evidence="3 4">G18</strain>
    </source>
</reference>
<keyword evidence="1" id="KW-0233">DNA recombination</keyword>
<feature type="domain" description="Tyr recombinase" evidence="2">
    <location>
        <begin position="197"/>
        <end position="396"/>
    </location>
</feature>
<dbReference type="PROSITE" id="PS51898">
    <property type="entry name" value="TYR_RECOMBINASE"/>
    <property type="match status" value="1"/>
</dbReference>
<dbReference type="InterPro" id="IPR011010">
    <property type="entry name" value="DNA_brk_join_enz"/>
</dbReference>
<dbReference type="InterPro" id="IPR002104">
    <property type="entry name" value="Integrase_catalytic"/>
</dbReference>
<sequence length="410" mass="45895">MPKTSKPKKPYANFPLTPHASGTWQKKIRGKIHYFGAWARRVNGKFVHVEGDGWKDALEKYKAVADDLHSGRTPRVKPGGLTVKDLANAFLTAKLRKVEAGELSSNLFYDYKLITDLLVAAFGSNRLVDDLAAEDFSKLRSTMAKRWGPVRLGNSITRAKSVFKFGYDSALLERPVRYGPEFVKPDKSVLRRHRAGRPSKMFEREDLRAMLDGKMIPGADGEALVRADPTLRAMVLLGVNCGFGNTDCAELTLTAVDMEKGWINFPRPKTGIARRCPLWPETVTAIRDSIMVRRQPASPKDANRVFLTTRGTPFVVQKKPGYRYDLIKDKFGTLLSTLGIRRDGVNFYALRHTFETIGGDSKDQVAVNLMMGHVDSSMAGVYRERIDDTRLRAVADHVRAWLWPGALTVA</sequence>
<comment type="caution">
    <text evidence="3">The sequence shown here is derived from an EMBL/GenBank/DDBJ whole genome shotgun (WGS) entry which is preliminary data.</text>
</comment>
<protein>
    <submittedName>
        <fullName evidence="3">Tyrosine-type recombinase/integrase</fullName>
    </submittedName>
</protein>
<dbReference type="RefSeq" id="WP_210660731.1">
    <property type="nucleotide sequence ID" value="NZ_JAGKQQ010000001.1"/>
</dbReference>
<evidence type="ECO:0000259" key="2">
    <source>
        <dbReference type="PROSITE" id="PS51898"/>
    </source>
</evidence>
<dbReference type="Gene3D" id="1.10.443.10">
    <property type="entry name" value="Intergrase catalytic core"/>
    <property type="match status" value="1"/>
</dbReference>
<evidence type="ECO:0000256" key="1">
    <source>
        <dbReference type="ARBA" id="ARBA00023172"/>
    </source>
</evidence>
<gene>
    <name evidence="3" type="ORF">J8F10_31900</name>
</gene>